<evidence type="ECO:0000313" key="1">
    <source>
        <dbReference type="EMBL" id="CAL1389786.1"/>
    </source>
</evidence>
<sequence>MDALRKDVYGFNASAIATTSSYFYGKLVSRGARLALVAEEVGFPDVIPAVRRFLKETIEPWLEGTFNGKGVFVPFQMGWHCYQARANQFWRRFWVQYIQRPPFPLGARMLMALMDRVGVFRPP</sequence>
<dbReference type="PANTHER" id="PTHR31983">
    <property type="entry name" value="ENDO-1,3(4)-BETA-GLUCANASE 1"/>
    <property type="match status" value="1"/>
</dbReference>
<proteinExistence type="predicted"/>
<keyword evidence="2" id="KW-1185">Reference proteome</keyword>
<protein>
    <submittedName>
        <fullName evidence="1">Uncharacterized protein</fullName>
    </submittedName>
</protein>
<dbReference type="InterPro" id="IPR005200">
    <property type="entry name" value="Endo-beta-glucanase"/>
</dbReference>
<dbReference type="PANTHER" id="PTHR31983:SF0">
    <property type="entry name" value="GLUCAN ENDO-1,3-BETA-D-GLUCOSIDASE 2"/>
    <property type="match status" value="1"/>
</dbReference>
<name>A0AAV2EV13_9ROSI</name>
<reference evidence="1 2" key="1">
    <citation type="submission" date="2024-04" db="EMBL/GenBank/DDBJ databases">
        <authorList>
            <person name="Fracassetti M."/>
        </authorList>
    </citation>
    <scope>NUCLEOTIDE SEQUENCE [LARGE SCALE GENOMIC DNA]</scope>
</reference>
<accession>A0AAV2EV13</accession>
<organism evidence="1 2">
    <name type="scientific">Linum trigynum</name>
    <dbReference type="NCBI Taxonomy" id="586398"/>
    <lineage>
        <taxon>Eukaryota</taxon>
        <taxon>Viridiplantae</taxon>
        <taxon>Streptophyta</taxon>
        <taxon>Embryophyta</taxon>
        <taxon>Tracheophyta</taxon>
        <taxon>Spermatophyta</taxon>
        <taxon>Magnoliopsida</taxon>
        <taxon>eudicotyledons</taxon>
        <taxon>Gunneridae</taxon>
        <taxon>Pentapetalae</taxon>
        <taxon>rosids</taxon>
        <taxon>fabids</taxon>
        <taxon>Malpighiales</taxon>
        <taxon>Linaceae</taxon>
        <taxon>Linum</taxon>
    </lineage>
</organism>
<dbReference type="GO" id="GO:0052861">
    <property type="term" value="F:endo-1,3(4)-beta-glucanase activity"/>
    <property type="evidence" value="ECO:0007669"/>
    <property type="project" value="InterPro"/>
</dbReference>
<dbReference type="EMBL" id="OZ034818">
    <property type="protein sequence ID" value="CAL1389786.1"/>
    <property type="molecule type" value="Genomic_DNA"/>
</dbReference>
<evidence type="ECO:0000313" key="2">
    <source>
        <dbReference type="Proteomes" id="UP001497516"/>
    </source>
</evidence>
<dbReference type="Proteomes" id="UP001497516">
    <property type="component" value="Chromosome 5"/>
</dbReference>
<gene>
    <name evidence="1" type="ORF">LTRI10_LOCUS30619</name>
</gene>
<dbReference type="AlphaFoldDB" id="A0AAV2EV13"/>